<dbReference type="AlphaFoldDB" id="A0A414SE60"/>
<gene>
    <name evidence="2" type="ORF">DW270_11570</name>
</gene>
<dbReference type="InterPro" id="IPR021560">
    <property type="entry name" value="DUF3021"/>
</dbReference>
<keyword evidence="1" id="KW-0472">Membrane</keyword>
<dbReference type="Proteomes" id="UP000285697">
    <property type="component" value="Unassembled WGS sequence"/>
</dbReference>
<feature type="transmembrane region" description="Helical" evidence="1">
    <location>
        <begin position="12"/>
        <end position="31"/>
    </location>
</feature>
<proteinExistence type="predicted"/>
<protein>
    <submittedName>
        <fullName evidence="2">DUF3021 family protein</fullName>
    </submittedName>
</protein>
<sequence>MNMKIMKCAIKGILWGFILHTIFSLILSLRINTGEFYTVLPALVKDYKNELCATIIQICAFAWLAFFVEIANYLSKRLILREKWQMLGYIILLTLGQLPMAIIYHWNERIILGIFSYIIISSIITGILYVADWKRLKEDIDEIRRATEILDKEKIK</sequence>
<evidence type="ECO:0000256" key="1">
    <source>
        <dbReference type="SAM" id="Phobius"/>
    </source>
</evidence>
<evidence type="ECO:0000313" key="2">
    <source>
        <dbReference type="EMBL" id="RHG17498.1"/>
    </source>
</evidence>
<feature type="transmembrane region" description="Helical" evidence="1">
    <location>
        <begin position="110"/>
        <end position="131"/>
    </location>
</feature>
<dbReference type="EMBL" id="QRIA01000015">
    <property type="protein sequence ID" value="RHG17498.1"/>
    <property type="molecule type" value="Genomic_DNA"/>
</dbReference>
<feature type="transmembrane region" description="Helical" evidence="1">
    <location>
        <begin position="51"/>
        <end position="74"/>
    </location>
</feature>
<dbReference type="Pfam" id="PF11457">
    <property type="entry name" value="DUF3021"/>
    <property type="match status" value="1"/>
</dbReference>
<reference evidence="2 3" key="1">
    <citation type="submission" date="2018-08" db="EMBL/GenBank/DDBJ databases">
        <title>A genome reference for cultivated species of the human gut microbiota.</title>
        <authorList>
            <person name="Zou Y."/>
            <person name="Xue W."/>
            <person name="Luo G."/>
        </authorList>
    </citation>
    <scope>NUCLEOTIDE SEQUENCE [LARGE SCALE GENOMIC DNA]</scope>
    <source>
        <strain evidence="2 3">AM22-7AC</strain>
    </source>
</reference>
<accession>A0A414SE60</accession>
<comment type="caution">
    <text evidence="2">The sequence shown here is derived from an EMBL/GenBank/DDBJ whole genome shotgun (WGS) entry which is preliminary data.</text>
</comment>
<organism evidence="2 3">
    <name type="scientific">Mediterraneibacter gnavus</name>
    <name type="common">Ruminococcus gnavus</name>
    <dbReference type="NCBI Taxonomy" id="33038"/>
    <lineage>
        <taxon>Bacteria</taxon>
        <taxon>Bacillati</taxon>
        <taxon>Bacillota</taxon>
        <taxon>Clostridia</taxon>
        <taxon>Lachnospirales</taxon>
        <taxon>Lachnospiraceae</taxon>
        <taxon>Mediterraneibacter</taxon>
    </lineage>
</organism>
<name>A0A414SE60_MEDGN</name>
<keyword evidence="1" id="KW-1133">Transmembrane helix</keyword>
<evidence type="ECO:0000313" key="3">
    <source>
        <dbReference type="Proteomes" id="UP000285697"/>
    </source>
</evidence>
<keyword evidence="1" id="KW-0812">Transmembrane</keyword>
<dbReference type="RefSeq" id="WP_118263140.1">
    <property type="nucleotide sequence ID" value="NZ_JAQESN010000080.1"/>
</dbReference>
<feature type="transmembrane region" description="Helical" evidence="1">
    <location>
        <begin position="86"/>
        <end position="104"/>
    </location>
</feature>